<dbReference type="Proteomes" id="UP000095358">
    <property type="component" value="Unassembled WGS sequence"/>
</dbReference>
<protein>
    <submittedName>
        <fullName evidence="1">Uncharacterized protein</fullName>
    </submittedName>
</protein>
<dbReference type="AlphaFoldDB" id="A0A1E5S1K5"/>
<evidence type="ECO:0000313" key="2">
    <source>
        <dbReference type="Proteomes" id="UP000095358"/>
    </source>
</evidence>
<sequence length="261" mass="30579">MEILDKCFFYDLNDILKFKKYNVFDLDLKQTFKNQETVFDTENCNFNVSFPNKSTLNHFTHITLENGLNLEYQDFILSKLHGVAKAHNGNKSDLSKEQNIQHLILIFDISSSWNAKINKNQHKTSENFIEIEGITAVLRIPLLKILDSLEHEDKPIFLKVLQFFRLFLSSPTTIADFFKHFLKLDITDFNLLAIIIDNLTFLSIYDEPQIIELTRKSKLNNLSKSLEKTQLEYAQLMEFMDYLNEIHRTLGTLIVTTSFRI</sequence>
<proteinExistence type="predicted"/>
<gene>
    <name evidence="1" type="ORF">AWRI3580_g154</name>
</gene>
<keyword evidence="2" id="KW-1185">Reference proteome</keyword>
<reference evidence="2" key="1">
    <citation type="journal article" date="2016" name="Genome Announc.">
        <title>Genome sequences of three species of Hanseniaspora isolated from spontaneous wine fermentations.</title>
        <authorList>
            <person name="Sternes P.R."/>
            <person name="Lee D."/>
            <person name="Kutyna D.R."/>
            <person name="Borneman A.R."/>
        </authorList>
    </citation>
    <scope>NUCLEOTIDE SEQUENCE [LARGE SCALE GENOMIC DNA]</scope>
    <source>
        <strain evidence="2">AWRI3580</strain>
    </source>
</reference>
<name>A0A1E5S1K5_HANUV</name>
<comment type="caution">
    <text evidence="1">The sequence shown here is derived from an EMBL/GenBank/DDBJ whole genome shotgun (WGS) entry which is preliminary data.</text>
</comment>
<dbReference type="VEuPathDB" id="FungiDB:AWRI3580_g154"/>
<dbReference type="Gene3D" id="3.40.50.300">
    <property type="entry name" value="P-loop containing nucleotide triphosphate hydrolases"/>
    <property type="match status" value="1"/>
</dbReference>
<evidence type="ECO:0000313" key="1">
    <source>
        <dbReference type="EMBL" id="OEJ92895.1"/>
    </source>
</evidence>
<dbReference type="EMBL" id="LPNN01000001">
    <property type="protein sequence ID" value="OEJ92895.1"/>
    <property type="molecule type" value="Genomic_DNA"/>
</dbReference>
<organism evidence="1 2">
    <name type="scientific">Hanseniaspora uvarum</name>
    <name type="common">Yeast</name>
    <name type="synonym">Kloeckera apiculata</name>
    <dbReference type="NCBI Taxonomy" id="29833"/>
    <lineage>
        <taxon>Eukaryota</taxon>
        <taxon>Fungi</taxon>
        <taxon>Dikarya</taxon>
        <taxon>Ascomycota</taxon>
        <taxon>Saccharomycotina</taxon>
        <taxon>Saccharomycetes</taxon>
        <taxon>Saccharomycodales</taxon>
        <taxon>Saccharomycodaceae</taxon>
        <taxon>Hanseniaspora</taxon>
    </lineage>
</organism>
<accession>A0A1E5S1K5</accession>
<dbReference type="InterPro" id="IPR027417">
    <property type="entry name" value="P-loop_NTPase"/>
</dbReference>
<dbReference type="OrthoDB" id="3973299at2759"/>